<proteinExistence type="predicted"/>
<evidence type="ECO:0000256" key="2">
    <source>
        <dbReference type="SAM" id="SignalP"/>
    </source>
</evidence>
<feature type="chain" id="PRO_5012101251" evidence="2">
    <location>
        <begin position="26"/>
        <end position="193"/>
    </location>
</feature>
<organism evidence="3 4">
    <name type="scientific">Klebsormidium nitens</name>
    <name type="common">Green alga</name>
    <name type="synonym">Ulothrix nitens</name>
    <dbReference type="NCBI Taxonomy" id="105231"/>
    <lineage>
        <taxon>Eukaryota</taxon>
        <taxon>Viridiplantae</taxon>
        <taxon>Streptophyta</taxon>
        <taxon>Klebsormidiophyceae</taxon>
        <taxon>Klebsormidiales</taxon>
        <taxon>Klebsormidiaceae</taxon>
        <taxon>Klebsormidium</taxon>
    </lineage>
</organism>
<dbReference type="PANTHER" id="PTHR12861">
    <property type="entry name" value="TRANSLOCON-ASSOCIATED PROTEIN, BETA SUBUNIT PRECURSOR TRAP-BETA SIGNAL SEQUENCE RECEPTOR BETA SUBUNIT"/>
    <property type="match status" value="1"/>
</dbReference>
<dbReference type="STRING" id="105231.A0A1Y1HIS1"/>
<keyword evidence="4" id="KW-1185">Reference proteome</keyword>
<keyword evidence="2" id="KW-0732">Signal</keyword>
<dbReference type="EMBL" id="DF236961">
    <property type="protein sequence ID" value="GAQ78394.1"/>
    <property type="molecule type" value="Genomic_DNA"/>
</dbReference>
<feature type="signal peptide" evidence="2">
    <location>
        <begin position="1"/>
        <end position="25"/>
    </location>
</feature>
<evidence type="ECO:0000256" key="1">
    <source>
        <dbReference type="SAM" id="Phobius"/>
    </source>
</evidence>
<keyword evidence="1" id="KW-0472">Membrane</keyword>
<dbReference type="Proteomes" id="UP000054558">
    <property type="component" value="Unassembled WGS sequence"/>
</dbReference>
<dbReference type="AlphaFoldDB" id="A0A1Y1HIS1"/>
<keyword evidence="1" id="KW-0812">Transmembrane</keyword>
<feature type="transmembrane region" description="Helical" evidence="1">
    <location>
        <begin position="162"/>
        <end position="181"/>
    </location>
</feature>
<dbReference type="Pfam" id="PF05753">
    <property type="entry name" value="TRAP_beta"/>
    <property type="match status" value="1"/>
</dbReference>
<evidence type="ECO:0000313" key="4">
    <source>
        <dbReference type="Proteomes" id="UP000054558"/>
    </source>
</evidence>
<name>A0A1Y1HIS1_KLENI</name>
<keyword evidence="1" id="KW-1133">Transmembrane helix</keyword>
<dbReference type="OrthoDB" id="5860827at2759"/>
<evidence type="ECO:0000313" key="3">
    <source>
        <dbReference type="EMBL" id="GAQ78394.1"/>
    </source>
</evidence>
<sequence>MVFRGFKLGCTVAVLLVLIAQPILAADEPFLVVHKKIENVKRVKDAEDITVSIGIYNAGGGSAYDVTLDDETWPEAKFSFKKGNGTGSWEKLVPQGSVSTSYVVTTSTPGMFEPPAAKVTFRDSSKPTPQTVLSSPPYPIDVLRPTEPGQEFAKIKELVFKYGPFVVIVTAIAGFIGLLLVPDKKGGKGSKRR</sequence>
<protein>
    <submittedName>
        <fullName evidence="3">Translocon-associated protein subunit beta</fullName>
    </submittedName>
</protein>
<accession>A0A1Y1HIS1</accession>
<dbReference type="PANTHER" id="PTHR12861:SF3">
    <property type="entry name" value="TRANSLOCON-ASSOCIATED PROTEIN SUBUNIT BETA"/>
    <property type="match status" value="1"/>
</dbReference>
<dbReference type="OMA" id="ILWHSSK"/>
<gene>
    <name evidence="3" type="ORF">KFL_000120390</name>
</gene>
<reference evidence="3 4" key="1">
    <citation type="journal article" date="2014" name="Nat. Commun.">
        <title>Klebsormidium flaccidum genome reveals primary factors for plant terrestrial adaptation.</title>
        <authorList>
            <person name="Hori K."/>
            <person name="Maruyama F."/>
            <person name="Fujisawa T."/>
            <person name="Togashi T."/>
            <person name="Yamamoto N."/>
            <person name="Seo M."/>
            <person name="Sato S."/>
            <person name="Yamada T."/>
            <person name="Mori H."/>
            <person name="Tajima N."/>
            <person name="Moriyama T."/>
            <person name="Ikeuchi M."/>
            <person name="Watanabe M."/>
            <person name="Wada H."/>
            <person name="Kobayashi K."/>
            <person name="Saito M."/>
            <person name="Masuda T."/>
            <person name="Sasaki-Sekimoto Y."/>
            <person name="Mashiguchi K."/>
            <person name="Awai K."/>
            <person name="Shimojima M."/>
            <person name="Masuda S."/>
            <person name="Iwai M."/>
            <person name="Nobusawa T."/>
            <person name="Narise T."/>
            <person name="Kondo S."/>
            <person name="Saito H."/>
            <person name="Sato R."/>
            <person name="Murakawa M."/>
            <person name="Ihara Y."/>
            <person name="Oshima-Yamada Y."/>
            <person name="Ohtaka K."/>
            <person name="Satoh M."/>
            <person name="Sonobe K."/>
            <person name="Ishii M."/>
            <person name="Ohtani R."/>
            <person name="Kanamori-Sato M."/>
            <person name="Honoki R."/>
            <person name="Miyazaki D."/>
            <person name="Mochizuki H."/>
            <person name="Umetsu J."/>
            <person name="Higashi K."/>
            <person name="Shibata D."/>
            <person name="Kamiya Y."/>
            <person name="Sato N."/>
            <person name="Nakamura Y."/>
            <person name="Tabata S."/>
            <person name="Ida S."/>
            <person name="Kurokawa K."/>
            <person name="Ohta H."/>
        </authorList>
    </citation>
    <scope>NUCLEOTIDE SEQUENCE [LARGE SCALE GENOMIC DNA]</scope>
    <source>
        <strain evidence="3 4">NIES-2285</strain>
    </source>
</reference>